<reference evidence="3 4" key="1">
    <citation type="submission" date="2019-08" db="EMBL/GenBank/DDBJ databases">
        <title>Seonamhaeicola sediminis sp. nov., isolated from marine sediment.</title>
        <authorList>
            <person name="Cao W.R."/>
        </authorList>
    </citation>
    <scope>NUCLEOTIDE SEQUENCE [LARGE SCALE GENOMIC DNA]</scope>
    <source>
        <strain evidence="3 4">B011</strain>
    </source>
</reference>
<dbReference type="InterPro" id="IPR031778">
    <property type="entry name" value="Sortilin_N"/>
</dbReference>
<evidence type="ECO:0000313" key="4">
    <source>
        <dbReference type="Proteomes" id="UP000323930"/>
    </source>
</evidence>
<organism evidence="3 4">
    <name type="scientific">Seonamhaeicola marinus</name>
    <dbReference type="NCBI Taxonomy" id="1912246"/>
    <lineage>
        <taxon>Bacteria</taxon>
        <taxon>Pseudomonadati</taxon>
        <taxon>Bacteroidota</taxon>
        <taxon>Flavobacteriia</taxon>
        <taxon>Flavobacteriales</taxon>
        <taxon>Flavobacteriaceae</taxon>
    </lineage>
</organism>
<comment type="caution">
    <text evidence="3">The sequence shown here is derived from an EMBL/GenBank/DDBJ whole genome shotgun (WGS) entry which is preliminary data.</text>
</comment>
<dbReference type="PANTHER" id="PTHR43739">
    <property type="entry name" value="XYLOGLUCANASE (EUROFUNG)"/>
    <property type="match status" value="1"/>
</dbReference>
<keyword evidence="1" id="KW-0677">Repeat</keyword>
<dbReference type="AlphaFoldDB" id="A0A5D0HVT4"/>
<proteinExistence type="predicted"/>
<evidence type="ECO:0000313" key="3">
    <source>
        <dbReference type="EMBL" id="TYA74639.1"/>
    </source>
</evidence>
<dbReference type="OrthoDB" id="9757809at2"/>
<dbReference type="SUPFAM" id="SSF110296">
    <property type="entry name" value="Oligoxyloglucan reducing end-specific cellobiohydrolase"/>
    <property type="match status" value="3"/>
</dbReference>
<dbReference type="InterPro" id="IPR052025">
    <property type="entry name" value="Xyloglucanase_GH74"/>
</dbReference>
<name>A0A5D0HVT4_9FLAO</name>
<dbReference type="EMBL" id="VSDQ01000679">
    <property type="protein sequence ID" value="TYA74639.1"/>
    <property type="molecule type" value="Genomic_DNA"/>
</dbReference>
<dbReference type="Proteomes" id="UP000323930">
    <property type="component" value="Unassembled WGS sequence"/>
</dbReference>
<dbReference type="Gene3D" id="2.130.10.10">
    <property type="entry name" value="YVTN repeat-like/Quinoprotein amine dehydrogenase"/>
    <property type="match status" value="5"/>
</dbReference>
<feature type="domain" description="Sortilin N-terminal" evidence="2">
    <location>
        <begin position="185"/>
        <end position="302"/>
    </location>
</feature>
<dbReference type="GO" id="GO:0010411">
    <property type="term" value="P:xyloglucan metabolic process"/>
    <property type="evidence" value="ECO:0007669"/>
    <property type="project" value="TreeGrafter"/>
</dbReference>
<keyword evidence="4" id="KW-1185">Reference proteome</keyword>
<accession>A0A5D0HVT4</accession>
<dbReference type="CDD" id="cd15482">
    <property type="entry name" value="Sialidase_non-viral"/>
    <property type="match status" value="2"/>
</dbReference>
<dbReference type="InterPro" id="IPR015943">
    <property type="entry name" value="WD40/YVTN_repeat-like_dom_sf"/>
</dbReference>
<gene>
    <name evidence="3" type="ORF">FUA24_15095</name>
</gene>
<dbReference type="Pfam" id="PF15902">
    <property type="entry name" value="Sortilin-Vps10"/>
    <property type="match status" value="2"/>
</dbReference>
<dbReference type="RefSeq" id="WP_148543773.1">
    <property type="nucleotide sequence ID" value="NZ_VSDQ01000679.1"/>
</dbReference>
<dbReference type="PANTHER" id="PTHR43739:SF5">
    <property type="entry name" value="EXO-ALPHA-SIALIDASE"/>
    <property type="match status" value="1"/>
</dbReference>
<sequence length="853" mass="97079">MKRYYLLISVVFLGFHIQSQINKDYFKRLNSKTVASTDVVTWRQVGPGMSGYCEEFWCHPTDKNVIFMSPDMFNTYGSWDAGKTWYTVKNPDGDGKDLARVRKFMFSYQKPNFGFAITGGGQLFKTQDTGKTWTFVRKFKGRSAEIMVDPSNDKIWYVGQGDFWNVKANHRHKNGQSRQSKNEGIYRSVDSGKTWELFKIGEFKNLDVGRIVVNPNNSKIVIAITNQGVFRSEDKGRTWKPSGNGLEVNRPRDLDFYYNKKTKEFVLYLVDQTAFIPNGKTLTTKGGVYKSSDSGKTWQNITGNLPVDLSKITSRALQNRYWKAVAFWFQKSVKEVRSKYPKYPTEVLDVWHRIQVNPQNQNDIYLSHNTKHDKSFLTGDAWKSSDGGKTWVAVARTGKYWIEKTDKAYWESRNNPVTPNTFFAHLQPEMDRREDVWGNRFLELSVDGTAYICLDQQVLQSKDGGNTWQQIDDNETALNSKHWIGKGDSNLPGRYMLLETGIKDRYLLGSGEHGLWQTAPLGNYPDKMAVAVEQLEGQIHHGGAHSTGPIAVHPEDPNKIYFLPYRQNHRGKLRRSLDGGKTWESIATIFAADTPMHERLVFMNSLIFDPINAKNMYFCATKTPISQVAGPYAKTLTKGTYGFYRSFDEGHTWQLSNKGFHEGASVRRVVLDPDNPEILYAAVNDDNGGLFKSTNKGGDWKEVKIPSEIKNVTNIFIDRNNKYMYLSAGNENGTDEGSGVWRSTTKGKSWERIFNLPYVWQCETSPLNPDILIVSAPLPHRAKNAKAKLNPGVYISRNGGNSWNKVNIGLGQHDRVVDVKPDPYRQDVFWASQKGSGWAIGYLKGTTEGWSKQ</sequence>
<feature type="domain" description="Sortilin N-terminal" evidence="2">
    <location>
        <begin position="643"/>
        <end position="763"/>
    </location>
</feature>
<evidence type="ECO:0000259" key="2">
    <source>
        <dbReference type="Pfam" id="PF15902"/>
    </source>
</evidence>
<evidence type="ECO:0000256" key="1">
    <source>
        <dbReference type="ARBA" id="ARBA00022737"/>
    </source>
</evidence>
<protein>
    <recommendedName>
        <fullName evidence="2">Sortilin N-terminal domain-containing protein</fullName>
    </recommendedName>
</protein>